<dbReference type="CDD" id="cd04301">
    <property type="entry name" value="NAT_SF"/>
    <property type="match status" value="1"/>
</dbReference>
<feature type="domain" description="N-acetyltransferase" evidence="3">
    <location>
        <begin position="1"/>
        <end position="162"/>
    </location>
</feature>
<dbReference type="InterPro" id="IPR000182">
    <property type="entry name" value="GNAT_dom"/>
</dbReference>
<evidence type="ECO:0000313" key="5">
    <source>
        <dbReference type="Proteomes" id="UP000202922"/>
    </source>
</evidence>
<keyword evidence="5" id="KW-1185">Reference proteome</keyword>
<evidence type="ECO:0000256" key="2">
    <source>
        <dbReference type="ARBA" id="ARBA00023315"/>
    </source>
</evidence>
<keyword evidence="1 4" id="KW-0808">Transferase</keyword>
<keyword evidence="2 4" id="KW-0012">Acyltransferase</keyword>
<name>A0A238JPW1_9RHOB</name>
<gene>
    <name evidence="4" type="primary">yncA</name>
    <name evidence="4" type="ORF">COL8621_00877</name>
</gene>
<dbReference type="AlphaFoldDB" id="A0A238JPW1"/>
<evidence type="ECO:0000259" key="3">
    <source>
        <dbReference type="PROSITE" id="PS51186"/>
    </source>
</evidence>
<proteinExistence type="predicted"/>
<dbReference type="OrthoDB" id="5459937at2"/>
<evidence type="ECO:0000313" key="4">
    <source>
        <dbReference type="EMBL" id="SMX32691.1"/>
    </source>
</evidence>
<evidence type="ECO:0000256" key="1">
    <source>
        <dbReference type="ARBA" id="ARBA00022679"/>
    </source>
</evidence>
<dbReference type="PANTHER" id="PTHR43072">
    <property type="entry name" value="N-ACETYLTRANSFERASE"/>
    <property type="match status" value="1"/>
</dbReference>
<organism evidence="4 5">
    <name type="scientific">Actibacterium lipolyticum</name>
    <dbReference type="NCBI Taxonomy" id="1524263"/>
    <lineage>
        <taxon>Bacteria</taxon>
        <taxon>Pseudomonadati</taxon>
        <taxon>Pseudomonadota</taxon>
        <taxon>Alphaproteobacteria</taxon>
        <taxon>Rhodobacterales</taxon>
        <taxon>Roseobacteraceae</taxon>
        <taxon>Actibacterium</taxon>
    </lineage>
</organism>
<sequence length="162" mass="17732">MILRDVVHADIPALIAIMAPVIRDTTASFSDEERDEAGWKAMIAARHAAGRAFLVAEADGVVLGYGTYDQFRSNNGYRLTMEHSIYLSPEAQGRGLGRKLMVALEDHARAAGVHSMFGGIDADNASSIAFHEAVGYAQVARLPQVGFKFDRWLDLVLMQKIL</sequence>
<dbReference type="SUPFAM" id="SSF55729">
    <property type="entry name" value="Acyl-CoA N-acyltransferases (Nat)"/>
    <property type="match status" value="1"/>
</dbReference>
<dbReference type="Gene3D" id="3.40.630.30">
    <property type="match status" value="1"/>
</dbReference>
<reference evidence="5" key="1">
    <citation type="submission" date="2017-05" db="EMBL/GenBank/DDBJ databases">
        <authorList>
            <person name="Rodrigo-Torres L."/>
            <person name="Arahal R. D."/>
            <person name="Lucena T."/>
        </authorList>
    </citation>
    <scope>NUCLEOTIDE SEQUENCE [LARGE SCALE GENOMIC DNA]</scope>
    <source>
        <strain evidence="5">CECT 8621</strain>
    </source>
</reference>
<dbReference type="EC" id="2.3.1.-" evidence="4"/>
<protein>
    <submittedName>
        <fullName evidence="4">N-acyltransferase YncA</fullName>
        <ecNumber evidence="4">2.3.1.-</ecNumber>
    </submittedName>
</protein>
<dbReference type="EMBL" id="FXYE01000001">
    <property type="protein sequence ID" value="SMX32691.1"/>
    <property type="molecule type" value="Genomic_DNA"/>
</dbReference>
<accession>A0A238JPW1</accession>
<dbReference type="RefSeq" id="WP_093966069.1">
    <property type="nucleotide sequence ID" value="NZ_FXYE01000001.1"/>
</dbReference>
<dbReference type="PANTHER" id="PTHR43072:SF23">
    <property type="entry name" value="UPF0039 PROTEIN C11D3.02C"/>
    <property type="match status" value="1"/>
</dbReference>
<dbReference type="Pfam" id="PF00583">
    <property type="entry name" value="Acetyltransf_1"/>
    <property type="match status" value="1"/>
</dbReference>
<dbReference type="InterPro" id="IPR016181">
    <property type="entry name" value="Acyl_CoA_acyltransferase"/>
</dbReference>
<dbReference type="Proteomes" id="UP000202922">
    <property type="component" value="Unassembled WGS sequence"/>
</dbReference>
<dbReference type="PROSITE" id="PS51186">
    <property type="entry name" value="GNAT"/>
    <property type="match status" value="1"/>
</dbReference>
<dbReference type="GO" id="GO:0016747">
    <property type="term" value="F:acyltransferase activity, transferring groups other than amino-acyl groups"/>
    <property type="evidence" value="ECO:0007669"/>
    <property type="project" value="InterPro"/>
</dbReference>